<dbReference type="GO" id="GO:0020037">
    <property type="term" value="F:heme binding"/>
    <property type="evidence" value="ECO:0007669"/>
    <property type="project" value="InterPro"/>
</dbReference>
<dbReference type="InterPro" id="IPR037217">
    <property type="entry name" value="Trp/Indoleamine_2_3_dOase-like"/>
</dbReference>
<dbReference type="GO" id="GO:0046872">
    <property type="term" value="F:metal ion binding"/>
    <property type="evidence" value="ECO:0007669"/>
    <property type="project" value="InterPro"/>
</dbReference>
<dbReference type="EMBL" id="BHXC01000006">
    <property type="protein sequence ID" value="GCB88291.1"/>
    <property type="molecule type" value="Genomic_DNA"/>
</dbReference>
<evidence type="ECO:0000313" key="1">
    <source>
        <dbReference type="EMBL" id="GCB88291.1"/>
    </source>
</evidence>
<dbReference type="AlphaFoldDB" id="A0A401QSB2"/>
<evidence type="ECO:0000313" key="2">
    <source>
        <dbReference type="Proteomes" id="UP000288351"/>
    </source>
</evidence>
<dbReference type="Proteomes" id="UP000288351">
    <property type="component" value="Unassembled WGS sequence"/>
</dbReference>
<dbReference type="GO" id="GO:0019441">
    <property type="term" value="P:L-tryptophan catabolic process to kynurenine"/>
    <property type="evidence" value="ECO:0007669"/>
    <property type="project" value="InterPro"/>
</dbReference>
<sequence length="401" mass="43969">MTTATEGAERAVDTWLQRIRKGPPGPFPHRLVARAVQAYGTTALPARLRGQLVEAWEWARNCSLEPGSQDWATAAWLDCLTASLRNTPSYGAYTMTSLFGQWSRLGDFPRRNAQLSALLTADLIRHELRRATHEDHLGERRSRTTAATLLARHLDEDRGWSETNCRPKHQGGPQAIHRCNHLLSAGGRGLPTTLALLVESSLPVATAEPDEPLFIRSVQIMELLAEQAAFHLRETHRQAHATTPEPSALAFLLHATADSLDRAQHVFRLVATIDPTQFATIRAATAGTGALQSTGFARLERCCRGEDALRPETVDAVGLATAPAPIPSLSATLARVTTRLEAHNQTAAEQLRMAVQAVNEQWQRWKRTHLGVAKKIIGDVPGTGGTDGVRYLARHLEEPLL</sequence>
<gene>
    <name evidence="1" type="ORF">SALB_00961</name>
</gene>
<comment type="caution">
    <text evidence="1">The sequence shown here is derived from an EMBL/GenBank/DDBJ whole genome shotgun (WGS) entry which is preliminary data.</text>
</comment>
<accession>A0A401QSB2</accession>
<dbReference type="SUPFAM" id="SSF140959">
    <property type="entry name" value="Indolic compounds 2,3-dioxygenase-like"/>
    <property type="match status" value="1"/>
</dbReference>
<reference evidence="1 2" key="1">
    <citation type="journal article" date="2019" name="Microbiol. Resour. Announc.">
        <title>Draft Genome Sequence of the Most Traditional epsilon-Poly-l-Lysine Producer, Streptomyces albulus NBRC14147.</title>
        <authorList>
            <person name="Yamanaka K."/>
            <person name="Hamano Y."/>
        </authorList>
    </citation>
    <scope>NUCLEOTIDE SEQUENCE [LARGE SCALE GENOMIC DNA]</scope>
    <source>
        <strain evidence="1 2">NBRC 14147</strain>
    </source>
</reference>
<proteinExistence type="predicted"/>
<protein>
    <recommendedName>
        <fullName evidence="3">Tryptophan 2,3-dioxygenase</fullName>
    </recommendedName>
</protein>
<name>A0A401QSB2_STRNR</name>
<evidence type="ECO:0008006" key="3">
    <source>
        <dbReference type="Google" id="ProtNLM"/>
    </source>
</evidence>
<dbReference type="Gene3D" id="1.20.58.480">
    <property type="match status" value="1"/>
</dbReference>
<organism evidence="1 2">
    <name type="scientific">Streptomyces noursei</name>
    <name type="common">Streptomyces albulus</name>
    <dbReference type="NCBI Taxonomy" id="1971"/>
    <lineage>
        <taxon>Bacteria</taxon>
        <taxon>Bacillati</taxon>
        <taxon>Actinomycetota</taxon>
        <taxon>Actinomycetes</taxon>
        <taxon>Kitasatosporales</taxon>
        <taxon>Streptomycetaceae</taxon>
        <taxon>Streptomyces</taxon>
    </lineage>
</organism>
<dbReference type="RefSeq" id="WP_016574003.1">
    <property type="nucleotide sequence ID" value="NZ_BHXC01000006.1"/>
</dbReference>